<dbReference type="Proteomes" id="UP000614200">
    <property type="component" value="Unassembled WGS sequence"/>
</dbReference>
<dbReference type="RefSeq" id="WP_194700474.1">
    <property type="nucleotide sequence ID" value="NZ_JADKNH010000002.1"/>
</dbReference>
<feature type="transmembrane region" description="Helical" evidence="1">
    <location>
        <begin position="90"/>
        <end position="115"/>
    </location>
</feature>
<keyword evidence="1" id="KW-0472">Membrane</keyword>
<feature type="transmembrane region" description="Helical" evidence="1">
    <location>
        <begin position="121"/>
        <end position="144"/>
    </location>
</feature>
<name>A0ABR9ZP78_9FIRM</name>
<comment type="caution">
    <text evidence="2">The sequence shown here is derived from an EMBL/GenBank/DDBJ whole genome shotgun (WGS) entry which is preliminary data.</text>
</comment>
<gene>
    <name evidence="2" type="ORF">ISU02_03865</name>
</gene>
<evidence type="ECO:0000313" key="3">
    <source>
        <dbReference type="Proteomes" id="UP000614200"/>
    </source>
</evidence>
<proteinExistence type="predicted"/>
<feature type="transmembrane region" description="Helical" evidence="1">
    <location>
        <begin position="7"/>
        <end position="26"/>
    </location>
</feature>
<organism evidence="2 3">
    <name type="scientific">Fusibacter ferrireducens</name>
    <dbReference type="NCBI Taxonomy" id="2785058"/>
    <lineage>
        <taxon>Bacteria</taxon>
        <taxon>Bacillati</taxon>
        <taxon>Bacillota</taxon>
        <taxon>Clostridia</taxon>
        <taxon>Eubacteriales</taxon>
        <taxon>Eubacteriales Family XII. Incertae Sedis</taxon>
        <taxon>Fusibacter</taxon>
    </lineage>
</organism>
<dbReference type="EMBL" id="JADKNH010000002">
    <property type="protein sequence ID" value="MBF4692234.1"/>
    <property type="molecule type" value="Genomic_DNA"/>
</dbReference>
<protein>
    <recommendedName>
        <fullName evidence="4">DUF2178 domain-containing protein</fullName>
    </recommendedName>
</protein>
<keyword evidence="1" id="KW-0812">Transmembrane</keyword>
<reference evidence="2 3" key="1">
    <citation type="submission" date="2020-11" db="EMBL/GenBank/DDBJ databases">
        <title>Fusibacter basophilias sp. nov.</title>
        <authorList>
            <person name="Qiu D."/>
        </authorList>
    </citation>
    <scope>NUCLEOTIDE SEQUENCE [LARGE SCALE GENOMIC DNA]</scope>
    <source>
        <strain evidence="2 3">Q10-2</strain>
    </source>
</reference>
<accession>A0ABR9ZP78</accession>
<evidence type="ECO:0000256" key="1">
    <source>
        <dbReference type="SAM" id="Phobius"/>
    </source>
</evidence>
<keyword evidence="1" id="KW-1133">Transmembrane helix</keyword>
<evidence type="ECO:0000313" key="2">
    <source>
        <dbReference type="EMBL" id="MBF4692234.1"/>
    </source>
</evidence>
<sequence length="148" mass="16967">MKKSDIYVGIGYTLFGIVCISIALITEFKLEGILWGLGGAGIGPGLVMILRFIHWSKPENQIEYEKRLKQEKIEMSDERKIMLRDKSGCITYRIMLGVFCFLIIVFSILSVLGYFMPFSKYVVFGLIIMLVFQYSCGIIVFNNLNKRL</sequence>
<keyword evidence="3" id="KW-1185">Reference proteome</keyword>
<feature type="transmembrane region" description="Helical" evidence="1">
    <location>
        <begin position="32"/>
        <end position="53"/>
    </location>
</feature>
<evidence type="ECO:0008006" key="4">
    <source>
        <dbReference type="Google" id="ProtNLM"/>
    </source>
</evidence>